<feature type="transmembrane region" description="Helical" evidence="1">
    <location>
        <begin position="143"/>
        <end position="167"/>
    </location>
</feature>
<evidence type="ECO:0000313" key="3">
    <source>
        <dbReference type="Proteomes" id="UP000664521"/>
    </source>
</evidence>
<evidence type="ECO:0000256" key="1">
    <source>
        <dbReference type="SAM" id="Phobius"/>
    </source>
</evidence>
<feature type="transmembrane region" description="Helical" evidence="1">
    <location>
        <begin position="697"/>
        <end position="717"/>
    </location>
</feature>
<evidence type="ECO:0000313" key="2">
    <source>
        <dbReference type="EMBL" id="CAF9936985.1"/>
    </source>
</evidence>
<dbReference type="AlphaFoldDB" id="A0A8H3IWU7"/>
<accession>A0A8H3IWU7</accession>
<organism evidence="2 3">
    <name type="scientific">Heterodermia speciosa</name>
    <dbReference type="NCBI Taxonomy" id="116794"/>
    <lineage>
        <taxon>Eukaryota</taxon>
        <taxon>Fungi</taxon>
        <taxon>Dikarya</taxon>
        <taxon>Ascomycota</taxon>
        <taxon>Pezizomycotina</taxon>
        <taxon>Lecanoromycetes</taxon>
        <taxon>OSLEUM clade</taxon>
        <taxon>Lecanoromycetidae</taxon>
        <taxon>Caliciales</taxon>
        <taxon>Physciaceae</taxon>
        <taxon>Heterodermia</taxon>
    </lineage>
</organism>
<feature type="transmembrane region" description="Helical" evidence="1">
    <location>
        <begin position="252"/>
        <end position="272"/>
    </location>
</feature>
<dbReference type="EMBL" id="CAJPDS010000097">
    <property type="protein sequence ID" value="CAF9936985.1"/>
    <property type="molecule type" value="Genomic_DNA"/>
</dbReference>
<keyword evidence="1" id="KW-0812">Transmembrane</keyword>
<protein>
    <submittedName>
        <fullName evidence="2">Uncharacterized protein</fullName>
    </submittedName>
</protein>
<keyword evidence="1" id="KW-1133">Transmembrane helix</keyword>
<reference evidence="2" key="1">
    <citation type="submission" date="2021-03" db="EMBL/GenBank/DDBJ databases">
        <authorList>
            <person name="Tagirdzhanova G."/>
        </authorList>
    </citation>
    <scope>NUCLEOTIDE SEQUENCE</scope>
</reference>
<feature type="transmembrane region" description="Helical" evidence="1">
    <location>
        <begin position="187"/>
        <end position="210"/>
    </location>
</feature>
<name>A0A8H3IWU7_9LECA</name>
<proteinExistence type="predicted"/>
<keyword evidence="3" id="KW-1185">Reference proteome</keyword>
<dbReference type="Proteomes" id="UP000664521">
    <property type="component" value="Unassembled WGS sequence"/>
</dbReference>
<gene>
    <name evidence="2" type="ORF">HETSPECPRED_010517</name>
</gene>
<dbReference type="OrthoDB" id="4721035at2759"/>
<comment type="caution">
    <text evidence="2">The sequence shown here is derived from an EMBL/GenBank/DDBJ whole genome shotgun (WGS) entry which is preliminary data.</text>
</comment>
<keyword evidence="1" id="KW-0472">Membrane</keyword>
<sequence>MEHKSELEEAQALHLLSPAISDISEGSVATVVNSPSPRHFHHGFGCENSSDHATQDKDASTVHLLIDNTTTGPETSRVDLKDRSLHYASAPPKHGIDSHTWPLDASKKPHVYLSAVVPGGIEKVRGKSLKVSEDMIQKSRKDFFSIIILLISLYSLAMSGLWLAIALRRPHWGHRISSHGIVKPNDASLVSTLLAKSIEVSFGATFVAFLGQKLSHRAFFDPSRGISIAEMSMRAWVVQPGTMIAHWNRLRCGVSSSLGLATFFVAWFAMLYTSASDALVSPRLLPGAVHHRQLYGNVSTSFANIEYIKRQCQTPLTSKIDAEDSQKSCDNVVQTGNGLRNLGQYLSDWTNYTAHGNGSSDLRYRPRVRATLYGNTTVKGSWVDIKNMTEISGIPGRMVNNVTLAFPHPGVVAAAQDARNKIMQPAEFSGQGRYSIHASVSSPTVNVLCASLLNKDLDSMVYSRWPSHSMGWPAGVPSYPNWLNATSVDEVFSFGEKYDRRPPVFSMIPPPYNSILNDTGGAQPDSIYVLYTAANNSSVMCSFRASLSVNCSTIYYAYMSVGVLESHCEDHNDRNSYLKTVPATTSAIPQPNWSRVASDWGSSVGFNGGSKGTNGSTVRILTQLIPDKLDLDPTVPSIAEALAALVGSTLLLSAHDSPFVHYWNYTTSSIEPIPQGFDATVKAYEYQSRYGQKWQQVFYIILAGTFIVNCYCFVYLARYGNTLMDVTEPENLFDMGFSSLPCTDSAGAFVAAPKKDRYGRKWAVKIDQGQHVHFESVTQRRPSKYGD</sequence>